<reference evidence="4" key="1">
    <citation type="submission" date="2022-10" db="EMBL/GenBank/DDBJ databases">
        <authorList>
            <person name="Chen Y."/>
            <person name="Dougan E. K."/>
            <person name="Chan C."/>
            <person name="Rhodes N."/>
            <person name="Thang M."/>
        </authorList>
    </citation>
    <scope>NUCLEOTIDE SEQUENCE</scope>
</reference>
<dbReference type="SUPFAM" id="SSF55073">
    <property type="entry name" value="Nucleotide cyclase"/>
    <property type="match status" value="1"/>
</dbReference>
<dbReference type="SMART" id="SM00044">
    <property type="entry name" value="CYCc"/>
    <property type="match status" value="1"/>
</dbReference>
<evidence type="ECO:0000256" key="1">
    <source>
        <dbReference type="SAM" id="MobiDB-lite"/>
    </source>
</evidence>
<feature type="transmembrane region" description="Helical" evidence="2">
    <location>
        <begin position="34"/>
        <end position="51"/>
    </location>
</feature>
<evidence type="ECO:0000256" key="2">
    <source>
        <dbReference type="SAM" id="Phobius"/>
    </source>
</evidence>
<dbReference type="CDD" id="cd07302">
    <property type="entry name" value="CHD"/>
    <property type="match status" value="1"/>
</dbReference>
<dbReference type="Gene3D" id="3.30.70.1230">
    <property type="entry name" value="Nucleotide cyclase"/>
    <property type="match status" value="1"/>
</dbReference>
<feature type="transmembrane region" description="Helical" evidence="2">
    <location>
        <begin position="175"/>
        <end position="195"/>
    </location>
</feature>
<accession>A0A9P1FPK8</accession>
<dbReference type="AlphaFoldDB" id="A0A9P1FPK8"/>
<gene>
    <name evidence="4" type="ORF">C1SCF055_LOCUS9794</name>
</gene>
<feature type="compositionally biased region" description="Acidic residues" evidence="1">
    <location>
        <begin position="87"/>
        <end position="97"/>
    </location>
</feature>
<dbReference type="PANTHER" id="PTHR45655">
    <property type="entry name" value="GUANYLATE CYCLASE SOLUBLE SUBUNIT BETA-2"/>
    <property type="match status" value="1"/>
</dbReference>
<proteinExistence type="predicted"/>
<sequence length="573" mass="64769">MFWVNPTLPSSTPGEFLKPEAADVHHGRILDPHGHLHMGSALGMFMIALLLQWTTQPQQRKDAVASAMRKARKPRFLNQAAARADVDAEGSDSEDEATSSSDSHGTPCVMKLGPGMRFLDEDLEEEWEKESYPKNQQRGAVLLALVAFGLAVDRFYAFYELQSCKGDQWWMQKSLQIGCILVMVKVFAFLLMVPADTGTRGEAASFFLPSKFWDSTYWIILGFFGCFFIVVNLWPISPSCDILSVMARVCSYKSVWIANEKLDCTLQGHTACQMIQLWMLIMPYALPQFRCFHLTFLWLGFFYVGVSWLYAEISGEKTHMVDLGLHFSMLVVTAILGTMKKYYLEKGMRRQFLEDNLQRKALEHLYVVFDGMVPKYVIPRMLMQKPICDYRPRVSILFVLIHDFHVSDANAALTFLNTYFGKMDDICAAHKVTKIETVAEEYVCSVGVVPEDLPGDTSAITAERQHQELLERLFGAAYEIQQLQNEAQKKFKMGIHTGEIHAGVIGQKLPRFRLFGDTINTSARMMQKASPGQLLFGEATNRLLPSSLKVKEADGIIVKMKGKGDVKAFVLLR</sequence>
<feature type="domain" description="Guanylate cyclase" evidence="3">
    <location>
        <begin position="395"/>
        <end position="526"/>
    </location>
</feature>
<dbReference type="Pfam" id="PF00211">
    <property type="entry name" value="Guanylate_cyc"/>
    <property type="match status" value="1"/>
</dbReference>
<reference evidence="5" key="2">
    <citation type="submission" date="2024-04" db="EMBL/GenBank/DDBJ databases">
        <authorList>
            <person name="Chen Y."/>
            <person name="Shah S."/>
            <person name="Dougan E. K."/>
            <person name="Thang M."/>
            <person name="Chan C."/>
        </authorList>
    </citation>
    <scope>NUCLEOTIDE SEQUENCE [LARGE SCALE GENOMIC DNA]</scope>
</reference>
<name>A0A9P1FPK8_9DINO</name>
<dbReference type="Proteomes" id="UP001152797">
    <property type="component" value="Unassembled WGS sequence"/>
</dbReference>
<dbReference type="GO" id="GO:0019934">
    <property type="term" value="P:cGMP-mediated signaling"/>
    <property type="evidence" value="ECO:0007669"/>
    <property type="project" value="TreeGrafter"/>
</dbReference>
<keyword evidence="2" id="KW-0812">Transmembrane</keyword>
<dbReference type="EMBL" id="CAMXCT010000680">
    <property type="protein sequence ID" value="CAI3982055.1"/>
    <property type="molecule type" value="Genomic_DNA"/>
</dbReference>
<organism evidence="4">
    <name type="scientific">Cladocopium goreaui</name>
    <dbReference type="NCBI Taxonomy" id="2562237"/>
    <lineage>
        <taxon>Eukaryota</taxon>
        <taxon>Sar</taxon>
        <taxon>Alveolata</taxon>
        <taxon>Dinophyceae</taxon>
        <taxon>Suessiales</taxon>
        <taxon>Symbiodiniaceae</taxon>
        <taxon>Cladocopium</taxon>
    </lineage>
</organism>
<protein>
    <submittedName>
        <fullName evidence="6">Receptor-type guanylate cyclase gcy-10 (Odoran t response abnormal protein 1)</fullName>
    </submittedName>
</protein>
<keyword evidence="6" id="KW-0675">Receptor</keyword>
<keyword evidence="2" id="KW-0472">Membrane</keyword>
<dbReference type="GO" id="GO:0008074">
    <property type="term" value="C:guanylate cyclase complex, soluble"/>
    <property type="evidence" value="ECO:0007669"/>
    <property type="project" value="TreeGrafter"/>
</dbReference>
<evidence type="ECO:0000313" key="4">
    <source>
        <dbReference type="EMBL" id="CAI3982055.1"/>
    </source>
</evidence>
<dbReference type="InterPro" id="IPR001054">
    <property type="entry name" value="A/G_cyclase"/>
</dbReference>
<dbReference type="OrthoDB" id="434790at2759"/>
<comment type="caution">
    <text evidence="4">The sequence shown here is derived from an EMBL/GenBank/DDBJ whole genome shotgun (WGS) entry which is preliminary data.</text>
</comment>
<dbReference type="GO" id="GO:0070482">
    <property type="term" value="P:response to oxygen levels"/>
    <property type="evidence" value="ECO:0007669"/>
    <property type="project" value="TreeGrafter"/>
</dbReference>
<dbReference type="PROSITE" id="PS50125">
    <property type="entry name" value="GUANYLATE_CYCLASE_2"/>
    <property type="match status" value="1"/>
</dbReference>
<keyword evidence="2" id="KW-1133">Transmembrane helix</keyword>
<evidence type="ECO:0000313" key="7">
    <source>
        <dbReference type="Proteomes" id="UP001152797"/>
    </source>
</evidence>
<dbReference type="GO" id="GO:0004383">
    <property type="term" value="F:guanylate cyclase activity"/>
    <property type="evidence" value="ECO:0007669"/>
    <property type="project" value="TreeGrafter"/>
</dbReference>
<feature type="region of interest" description="Disordered" evidence="1">
    <location>
        <begin position="79"/>
        <end position="110"/>
    </location>
</feature>
<keyword evidence="7" id="KW-1185">Reference proteome</keyword>
<feature type="transmembrane region" description="Helical" evidence="2">
    <location>
        <begin position="323"/>
        <end position="343"/>
    </location>
</feature>
<dbReference type="EMBL" id="CAMXCT020000680">
    <property type="protein sequence ID" value="CAL1135430.1"/>
    <property type="molecule type" value="Genomic_DNA"/>
</dbReference>
<evidence type="ECO:0000313" key="5">
    <source>
        <dbReference type="EMBL" id="CAL1135430.1"/>
    </source>
</evidence>
<evidence type="ECO:0000259" key="3">
    <source>
        <dbReference type="PROSITE" id="PS50125"/>
    </source>
</evidence>
<dbReference type="PANTHER" id="PTHR45655:SF13">
    <property type="entry name" value="SOLUBLE GUANYLATE CYCLASE GCY-32-RELATED"/>
    <property type="match status" value="1"/>
</dbReference>
<feature type="transmembrane region" description="Helical" evidence="2">
    <location>
        <begin position="291"/>
        <end position="311"/>
    </location>
</feature>
<dbReference type="InterPro" id="IPR029787">
    <property type="entry name" value="Nucleotide_cyclase"/>
</dbReference>
<dbReference type="EMBL" id="CAMXCT030000680">
    <property type="protein sequence ID" value="CAL4769367.1"/>
    <property type="molecule type" value="Genomic_DNA"/>
</dbReference>
<evidence type="ECO:0000313" key="6">
    <source>
        <dbReference type="EMBL" id="CAL4769367.1"/>
    </source>
</evidence>
<feature type="transmembrane region" description="Helical" evidence="2">
    <location>
        <begin position="215"/>
        <end position="236"/>
    </location>
</feature>